<dbReference type="Proteomes" id="UP001430455">
    <property type="component" value="Unassembled WGS sequence"/>
</dbReference>
<dbReference type="RefSeq" id="WP_220578645.1">
    <property type="nucleotide sequence ID" value="NZ_RKLT01000001.1"/>
</dbReference>
<keyword evidence="2" id="KW-1185">Reference proteome</keyword>
<dbReference type="SUPFAM" id="SSF55874">
    <property type="entry name" value="ATPase domain of HSP90 chaperone/DNA topoisomerase II/histidine kinase"/>
    <property type="match status" value="1"/>
</dbReference>
<reference evidence="1 2" key="1">
    <citation type="submission" date="2021-06" db="EMBL/GenBank/DDBJ databases">
        <title>Halomicroarcula sp. a new haloarchaeum isolated from saline soil.</title>
        <authorList>
            <person name="Duran-Viseras A."/>
            <person name="Sanchez-Porro C."/>
            <person name="Ventosa A."/>
        </authorList>
    </citation>
    <scope>NUCLEOTIDE SEQUENCE [LARGE SCALE GENOMIC DNA]</scope>
    <source>
        <strain evidence="1 2">F27</strain>
    </source>
</reference>
<sequence>MIDGIGIAASAAVFGMGESAGEGTGIGLAVVWQVARARGWSVELAESERGGARFEFAGVELIE</sequence>
<dbReference type="Gene3D" id="3.30.565.10">
    <property type="entry name" value="Histidine kinase-like ATPase, C-terminal domain"/>
    <property type="match status" value="1"/>
</dbReference>
<proteinExistence type="predicted"/>
<dbReference type="InterPro" id="IPR036890">
    <property type="entry name" value="HATPase_C_sf"/>
</dbReference>
<dbReference type="AlphaFoldDB" id="A0AAW4P7E9"/>
<evidence type="ECO:0000313" key="1">
    <source>
        <dbReference type="EMBL" id="MBX0293961.1"/>
    </source>
</evidence>
<accession>A0AAW4P7E9</accession>
<evidence type="ECO:0000313" key="2">
    <source>
        <dbReference type="Proteomes" id="UP001430455"/>
    </source>
</evidence>
<protein>
    <submittedName>
        <fullName evidence="1">Uncharacterized protein</fullName>
    </submittedName>
</protein>
<dbReference type="EMBL" id="RKLT01000001">
    <property type="protein sequence ID" value="MBX0293961.1"/>
    <property type="molecule type" value="Genomic_DNA"/>
</dbReference>
<comment type="caution">
    <text evidence="1">The sequence shown here is derived from an EMBL/GenBank/DDBJ whole genome shotgun (WGS) entry which is preliminary data.</text>
</comment>
<gene>
    <name evidence="1" type="ORF">EGH23_03580</name>
</gene>
<organism evidence="1 2">
    <name type="scientific">Haloarcula nitratireducens</name>
    <dbReference type="NCBI Taxonomy" id="2487749"/>
    <lineage>
        <taxon>Archaea</taxon>
        <taxon>Methanobacteriati</taxon>
        <taxon>Methanobacteriota</taxon>
        <taxon>Stenosarchaea group</taxon>
        <taxon>Halobacteria</taxon>
        <taxon>Halobacteriales</taxon>
        <taxon>Haloarculaceae</taxon>
        <taxon>Haloarcula</taxon>
    </lineage>
</organism>
<name>A0AAW4P7E9_9EURY</name>